<dbReference type="Proteomes" id="UP000236621">
    <property type="component" value="Unassembled WGS sequence"/>
</dbReference>
<evidence type="ECO:0000313" key="8">
    <source>
        <dbReference type="EMBL" id="PNY27132.1"/>
    </source>
</evidence>
<dbReference type="GO" id="GO:0006506">
    <property type="term" value="P:GPI anchor biosynthetic process"/>
    <property type="evidence" value="ECO:0007669"/>
    <property type="project" value="UniProtKB-KW"/>
</dbReference>
<keyword evidence="9" id="KW-1185">Reference proteome</keyword>
<comment type="function">
    <text evidence="7">Involved in the lipid remodeling steps of GPI-anchor maturation.</text>
</comment>
<comment type="subcellular location">
    <subcellularLocation>
        <location evidence="1">Endomembrane system</location>
        <topology evidence="1">Multi-pass membrane protein</topology>
    </subcellularLocation>
    <subcellularLocation>
        <location evidence="7">Endoplasmic reticulum membrane</location>
        <topology evidence="7">Multi-pass membrane protein</topology>
    </subcellularLocation>
</comment>
<accession>A0A2K3QHV7</accession>
<evidence type="ECO:0000256" key="2">
    <source>
        <dbReference type="ARBA" id="ARBA00022502"/>
    </source>
</evidence>
<reference evidence="8 9" key="1">
    <citation type="submission" date="2017-08" db="EMBL/GenBank/DDBJ databases">
        <title>Harnessing the power of phylogenomics to disentangle the directionality and signatures of interkingdom host jumping in the parasitic fungal genus Tolypocladium.</title>
        <authorList>
            <person name="Quandt C.A."/>
            <person name="Patterson W."/>
            <person name="Spatafora J.W."/>
        </authorList>
    </citation>
    <scope>NUCLEOTIDE SEQUENCE [LARGE SCALE GENOMIC DNA]</scope>
    <source>
        <strain evidence="8 9">CBS 113982</strain>
    </source>
</reference>
<evidence type="ECO:0000256" key="7">
    <source>
        <dbReference type="RuleBase" id="RU365066"/>
    </source>
</evidence>
<dbReference type="STRING" id="45235.A0A2K3QHV7"/>
<dbReference type="InterPro" id="IPR007217">
    <property type="entry name" value="Per1-like"/>
</dbReference>
<feature type="transmembrane region" description="Helical" evidence="7">
    <location>
        <begin position="333"/>
        <end position="351"/>
    </location>
</feature>
<dbReference type="PANTHER" id="PTHR13148:SF0">
    <property type="entry name" value="POST-GPI ATTACHMENT TO PROTEINS FACTOR 3"/>
    <property type="match status" value="1"/>
</dbReference>
<feature type="transmembrane region" description="Helical" evidence="7">
    <location>
        <begin position="301"/>
        <end position="321"/>
    </location>
</feature>
<keyword evidence="5 7" id="KW-1133">Transmembrane helix</keyword>
<dbReference type="PANTHER" id="PTHR13148">
    <property type="entry name" value="PER1-RELATED"/>
    <property type="match status" value="1"/>
</dbReference>
<keyword evidence="3 7" id="KW-0812">Transmembrane</keyword>
<keyword evidence="2 7" id="KW-0337">GPI-anchor biosynthesis</keyword>
<dbReference type="OrthoDB" id="419770at2759"/>
<keyword evidence="6 7" id="KW-0472">Membrane</keyword>
<evidence type="ECO:0000313" key="9">
    <source>
        <dbReference type="Proteomes" id="UP000236621"/>
    </source>
</evidence>
<keyword evidence="7" id="KW-0256">Endoplasmic reticulum</keyword>
<dbReference type="GO" id="GO:0005789">
    <property type="term" value="C:endoplasmic reticulum membrane"/>
    <property type="evidence" value="ECO:0007669"/>
    <property type="project" value="UniProtKB-SubCell"/>
</dbReference>
<protein>
    <recommendedName>
        <fullName evidence="7">Post-GPI attachment to proteins factor 3</fullName>
    </recommendedName>
</protein>
<comment type="similarity">
    <text evidence="7">Belongs to the PGAP3 family.</text>
</comment>
<organism evidence="8 9">
    <name type="scientific">Tolypocladium capitatum</name>
    <dbReference type="NCBI Taxonomy" id="45235"/>
    <lineage>
        <taxon>Eukaryota</taxon>
        <taxon>Fungi</taxon>
        <taxon>Dikarya</taxon>
        <taxon>Ascomycota</taxon>
        <taxon>Pezizomycotina</taxon>
        <taxon>Sordariomycetes</taxon>
        <taxon>Hypocreomycetidae</taxon>
        <taxon>Hypocreales</taxon>
        <taxon>Ophiocordycipitaceae</taxon>
        <taxon>Tolypocladium</taxon>
    </lineage>
</organism>
<proteinExistence type="inferred from homology"/>
<evidence type="ECO:0000256" key="1">
    <source>
        <dbReference type="ARBA" id="ARBA00004127"/>
    </source>
</evidence>
<dbReference type="Pfam" id="PF04080">
    <property type="entry name" value="Per1"/>
    <property type="match status" value="1"/>
</dbReference>
<name>A0A2K3QHV7_9HYPO</name>
<sequence>MTSHRGRLGTRVLCLALVVVVLCGAASASVGDRLPEFKQCLEVCRAENCGPGKEHTPIRMSPSRCRSLPMPLPLRPRYCCAPSRLDLMLTPSPRAAFRRRLLLWTCASECDYTCQHITTAARLASALPVVQFHGKWPFHRFLGMQEPFSVLFSLGNLYAHWHGLRKVRARIPAAYPLRPWYEWLARIGIASWVFSALFHTRDFQATEELDYFAAGASVLYGMYYTPIRVFRLDRPTPRRRSVLRAWTLLCALLYLAHVAYLKLVRWDYTYNMAANVAAGIVQNILWSCFSYDRYRTSRRMWATWPGLVVAWVMFAMSMELFDFPPWLGCIDAHSLWHLMTIAPAFLWYNFLVRDAHDDMAGTERLKA</sequence>
<dbReference type="EMBL" id="NRSZ01000454">
    <property type="protein sequence ID" value="PNY27132.1"/>
    <property type="molecule type" value="Genomic_DNA"/>
</dbReference>
<gene>
    <name evidence="8" type="ORF">TCAP_02935</name>
</gene>
<evidence type="ECO:0000256" key="6">
    <source>
        <dbReference type="ARBA" id="ARBA00023136"/>
    </source>
</evidence>
<keyword evidence="4 7" id="KW-0732">Signal</keyword>
<evidence type="ECO:0000256" key="3">
    <source>
        <dbReference type="ARBA" id="ARBA00022692"/>
    </source>
</evidence>
<evidence type="ECO:0000256" key="4">
    <source>
        <dbReference type="ARBA" id="ARBA00022729"/>
    </source>
</evidence>
<dbReference type="GO" id="GO:0016788">
    <property type="term" value="F:hydrolase activity, acting on ester bonds"/>
    <property type="evidence" value="ECO:0007669"/>
    <property type="project" value="TreeGrafter"/>
</dbReference>
<comment type="caution">
    <text evidence="8">The sequence shown here is derived from an EMBL/GenBank/DDBJ whole genome shotgun (WGS) entry which is preliminary data.</text>
</comment>
<comment type="caution">
    <text evidence="7">Lacks conserved residue(s) required for the propagation of feature annotation.</text>
</comment>
<feature type="chain" id="PRO_5016482576" description="Post-GPI attachment to proteins factor 3" evidence="7">
    <location>
        <begin position="29"/>
        <end position="367"/>
    </location>
</feature>
<feature type="transmembrane region" description="Helical" evidence="7">
    <location>
        <begin position="242"/>
        <end position="260"/>
    </location>
</feature>
<feature type="signal peptide" evidence="7">
    <location>
        <begin position="1"/>
        <end position="28"/>
    </location>
</feature>
<dbReference type="AlphaFoldDB" id="A0A2K3QHV7"/>
<evidence type="ECO:0000256" key="5">
    <source>
        <dbReference type="ARBA" id="ARBA00022989"/>
    </source>
</evidence>